<dbReference type="SUPFAM" id="SSF49464">
    <property type="entry name" value="Carboxypeptidase regulatory domain-like"/>
    <property type="match status" value="1"/>
</dbReference>
<protein>
    <submittedName>
        <fullName evidence="3">Outer membrane receptor proteins, mostly Fe transport</fullName>
    </submittedName>
</protein>
<reference evidence="3 4" key="1">
    <citation type="submission" date="2024-05" db="EMBL/GenBank/DDBJ databases">
        <authorList>
            <person name="Duchaud E."/>
        </authorList>
    </citation>
    <scope>NUCLEOTIDE SEQUENCE [LARGE SCALE GENOMIC DNA]</scope>
    <source>
        <strain evidence="3">Ena-SAMPLE-TAB-13-05-2024-13:56:06:370-140308</strain>
    </source>
</reference>
<feature type="transmembrane region" description="Helical" evidence="1">
    <location>
        <begin position="61"/>
        <end position="81"/>
    </location>
</feature>
<keyword evidence="1" id="KW-0812">Transmembrane</keyword>
<name>A0ABM9PAH2_9FLAO</name>
<dbReference type="SUPFAM" id="SSF56935">
    <property type="entry name" value="Porins"/>
    <property type="match status" value="1"/>
</dbReference>
<organism evidence="3 4">
    <name type="scientific">Tenacibaculum polynesiense</name>
    <dbReference type="NCBI Taxonomy" id="3137857"/>
    <lineage>
        <taxon>Bacteria</taxon>
        <taxon>Pseudomonadati</taxon>
        <taxon>Bacteroidota</taxon>
        <taxon>Flavobacteriia</taxon>
        <taxon>Flavobacteriales</taxon>
        <taxon>Flavobacteriaceae</taxon>
        <taxon>Tenacibaculum</taxon>
    </lineage>
</organism>
<comment type="caution">
    <text evidence="3">The sequence shown here is derived from an EMBL/GenBank/DDBJ whole genome shotgun (WGS) entry which is preliminary data.</text>
</comment>
<keyword evidence="1" id="KW-0472">Membrane</keyword>
<keyword evidence="4" id="KW-1185">Reference proteome</keyword>
<dbReference type="Proteomes" id="UP001497527">
    <property type="component" value="Unassembled WGS sequence"/>
</dbReference>
<dbReference type="InterPro" id="IPR041700">
    <property type="entry name" value="OMP_b-brl_3"/>
</dbReference>
<gene>
    <name evidence="3" type="ORF">T190423A01A_20335</name>
</gene>
<dbReference type="Pfam" id="PF13715">
    <property type="entry name" value="CarbopepD_reg_2"/>
    <property type="match status" value="1"/>
</dbReference>
<dbReference type="PANTHER" id="PTHR40980:SF4">
    <property type="entry name" value="TONB-DEPENDENT RECEPTOR-LIKE BETA-BARREL DOMAIN-CONTAINING PROTEIN"/>
    <property type="match status" value="1"/>
</dbReference>
<evidence type="ECO:0000259" key="2">
    <source>
        <dbReference type="Pfam" id="PF14905"/>
    </source>
</evidence>
<evidence type="ECO:0000256" key="1">
    <source>
        <dbReference type="SAM" id="Phobius"/>
    </source>
</evidence>
<accession>A0ABM9PAH2</accession>
<keyword evidence="3" id="KW-0675">Receptor</keyword>
<dbReference type="EMBL" id="CAXJIO010000011">
    <property type="protein sequence ID" value="CAL2102584.1"/>
    <property type="molecule type" value="Genomic_DNA"/>
</dbReference>
<evidence type="ECO:0000313" key="3">
    <source>
        <dbReference type="EMBL" id="CAL2102584.1"/>
    </source>
</evidence>
<evidence type="ECO:0000313" key="4">
    <source>
        <dbReference type="Proteomes" id="UP001497527"/>
    </source>
</evidence>
<proteinExistence type="predicted"/>
<sequence>MSPPKKCFSLYYHTIHYTSKTLDVSFIVNSVKIKIFFWSDSKPKTVLIVLNFDIKNCMKRVIFAFILIVLFCETAFAQYTLKGKVTDTYNNPLSDVFISLKKDSLLIKNLLTDSLGHYKIDRLKKGNYSLSFYHVAFNDSIVSIKLSSNKTFNFQFKENTKLATVEINANKSIIERKTDRLRFNIANSDLIIGSSVWETINRTPFVSTSEGGNIEIAGTQGVIVYINNRKKRLSGVALMNYLKSLPADNLEAIEVITTPSSRFEAEGGAGILNIITKKNKEEGLLGNASLSARKTRVFSEAGSVYLNYRKSNWNLYSTSYVSNRERNTSFEKDIFYHHLDPSSIQTRFIDRENSMKTLYSGTNIGIDYNINKNHILGVFLEYSGSDEEQDRNAHSLDTYIATDSLAITTNDDTQKNHNYSVNLNYVGKLGKNGERLSVDADYLKFTSDNFSVSKTNLLSNVTPATVLYTRDWFRNTTLQKVTNKTIKIDFTLPINKKLTFETGVKFSFSENHNDLKFENRTADLLGWENDLQRSNLFQYDENIHAFYALINHKINKTWSYQIGSRIENTVAKGYLENNQVVDRNYVNFFPTAFLKFAPNKKNSYVLSISSRITRPSFWDVNPFREYTTDKTYFEGNPFLNPSRYYRQELSYTRSIGKVRLTSQIGASQTLDEFYALPFNSEEDIIVNRKTNYGNKYAYFVSTALSARVKPWWRINSSSLLGHIQTTGSYANNNVSINSKTLLFNLALNQMIMISKEKGLSLTIYTKNTFPVTIVNTEIGNRLETELALRKNIGNFNISLSARDIFRSNKDRYNINVGGIKINDTNYHDTQSVALAIRYAFGKTTVKNQRYRSTGNSDIQRRL</sequence>
<dbReference type="Gene3D" id="2.60.40.1120">
    <property type="entry name" value="Carboxypeptidase-like, regulatory domain"/>
    <property type="match status" value="1"/>
</dbReference>
<dbReference type="PANTHER" id="PTHR40980">
    <property type="entry name" value="PLUG DOMAIN-CONTAINING PROTEIN"/>
    <property type="match status" value="1"/>
</dbReference>
<feature type="domain" description="Outer membrane protein beta-barrel" evidence="2">
    <location>
        <begin position="428"/>
        <end position="838"/>
    </location>
</feature>
<dbReference type="InterPro" id="IPR008969">
    <property type="entry name" value="CarboxyPept-like_regulatory"/>
</dbReference>
<keyword evidence="1" id="KW-1133">Transmembrane helix</keyword>
<dbReference type="Pfam" id="PF14905">
    <property type="entry name" value="OMP_b-brl_3"/>
    <property type="match status" value="1"/>
</dbReference>